<dbReference type="InterPro" id="IPR025736">
    <property type="entry name" value="PucR_C-HTH_dom"/>
</dbReference>
<dbReference type="OrthoDB" id="9792148at2"/>
<organism evidence="4 5">
    <name type="scientific">Halobacillus aidingensis</name>
    <dbReference type="NCBI Taxonomy" id="240303"/>
    <lineage>
        <taxon>Bacteria</taxon>
        <taxon>Bacillati</taxon>
        <taxon>Bacillota</taxon>
        <taxon>Bacilli</taxon>
        <taxon>Bacillales</taxon>
        <taxon>Bacillaceae</taxon>
        <taxon>Halobacillus</taxon>
    </lineage>
</organism>
<dbReference type="Pfam" id="PF13556">
    <property type="entry name" value="HTH_30"/>
    <property type="match status" value="1"/>
</dbReference>
<reference evidence="5" key="1">
    <citation type="submission" date="2016-10" db="EMBL/GenBank/DDBJ databases">
        <authorList>
            <person name="Varghese N."/>
            <person name="Submissions S."/>
        </authorList>
    </citation>
    <scope>NUCLEOTIDE SEQUENCE [LARGE SCALE GENOMIC DNA]</scope>
    <source>
        <strain evidence="5">CGMCC 1.3703</strain>
    </source>
</reference>
<sequence>MKHSSNLNYSYKDYIDSPEGLADSIAETLGCPVTIEDANHRIVSYSKHEKNVDEARTATIMRRKVPEHVINGLWKQGIMAKLFESDQPLIVKKIDAIGLGHRLAISVRKNNEILGFIWAQTNDLSVTAEHLEEMKEAAQWVSHHLLRQQAKKKKTEENRKEFFWQLLTGSLQNQADIKRLAKRFHMNLQGQLCVAVFEFTEEMSQAVERHAYYLTETLHQTRVVNRIFDDQQLILLVRTDNKEDANEMNQAFIREFTQKMKERLNFEDLKGAFGLIYDSPTLISDSYKQALKVLDLKEQYSTGLQHVDNYQDLGVYQFLNELSALQKRENYKNDALTNIKAYDERNNSMLLETLKVFLEKNSNVHQAAAHMHIHTNTLNYRLKRIKDIGSIDFKDMNQKTMLYLDLLIYENEQEDL</sequence>
<gene>
    <name evidence="4" type="ORF">SAMN05421677_103113</name>
</gene>
<accession>A0A1H0HAU2</accession>
<dbReference type="STRING" id="240303.SAMN05421677_103113"/>
<evidence type="ECO:0000256" key="1">
    <source>
        <dbReference type="ARBA" id="ARBA00006754"/>
    </source>
</evidence>
<dbReference type="InterPro" id="IPR041522">
    <property type="entry name" value="CdaR_GGDEF"/>
</dbReference>
<dbReference type="Pfam" id="PF17853">
    <property type="entry name" value="GGDEF_2"/>
    <property type="match status" value="1"/>
</dbReference>
<keyword evidence="5" id="KW-1185">Reference proteome</keyword>
<dbReference type="GO" id="GO:0003677">
    <property type="term" value="F:DNA binding"/>
    <property type="evidence" value="ECO:0007669"/>
    <property type="project" value="UniProtKB-KW"/>
</dbReference>
<dbReference type="RefSeq" id="WP_089651239.1">
    <property type="nucleotide sequence ID" value="NZ_FNIZ01000003.1"/>
</dbReference>
<feature type="domain" description="PucR C-terminal helix-turn-helix" evidence="2">
    <location>
        <begin position="350"/>
        <end position="408"/>
    </location>
</feature>
<evidence type="ECO:0000313" key="5">
    <source>
        <dbReference type="Proteomes" id="UP000198860"/>
    </source>
</evidence>
<evidence type="ECO:0000259" key="2">
    <source>
        <dbReference type="Pfam" id="PF13556"/>
    </source>
</evidence>
<dbReference type="Proteomes" id="UP000198860">
    <property type="component" value="Unassembled WGS sequence"/>
</dbReference>
<comment type="similarity">
    <text evidence="1">Belongs to the CdaR family.</text>
</comment>
<dbReference type="AlphaFoldDB" id="A0A1H0HAU2"/>
<dbReference type="Gene3D" id="1.10.10.2840">
    <property type="entry name" value="PucR C-terminal helix-turn-helix domain"/>
    <property type="match status" value="1"/>
</dbReference>
<dbReference type="InterPro" id="IPR042070">
    <property type="entry name" value="PucR_C-HTH_sf"/>
</dbReference>
<dbReference type="InterPro" id="IPR051448">
    <property type="entry name" value="CdaR-like_regulators"/>
</dbReference>
<evidence type="ECO:0000313" key="4">
    <source>
        <dbReference type="EMBL" id="SDO16248.1"/>
    </source>
</evidence>
<feature type="domain" description="CdaR GGDEF-like" evidence="3">
    <location>
        <begin position="173"/>
        <end position="296"/>
    </location>
</feature>
<dbReference type="EMBL" id="FNIZ01000003">
    <property type="protein sequence ID" value="SDO16248.1"/>
    <property type="molecule type" value="Genomic_DNA"/>
</dbReference>
<proteinExistence type="inferred from homology"/>
<name>A0A1H0HAU2_HALAD</name>
<protein>
    <submittedName>
        <fullName evidence="4">DNA-binding transcriptional regulator, PucR family</fullName>
    </submittedName>
</protein>
<dbReference type="PANTHER" id="PTHR33744:SF1">
    <property type="entry name" value="DNA-BINDING TRANSCRIPTIONAL ACTIVATOR ADER"/>
    <property type="match status" value="1"/>
</dbReference>
<evidence type="ECO:0000259" key="3">
    <source>
        <dbReference type="Pfam" id="PF17853"/>
    </source>
</evidence>
<dbReference type="PANTHER" id="PTHR33744">
    <property type="entry name" value="CARBOHYDRATE DIACID REGULATOR"/>
    <property type="match status" value="1"/>
</dbReference>
<keyword evidence="4" id="KW-0238">DNA-binding</keyword>